<proteinExistence type="predicted"/>
<keyword evidence="2" id="KW-0812">Transmembrane</keyword>
<name>A0A078G008_BRANA</name>
<keyword evidence="2" id="KW-1133">Transmembrane helix</keyword>
<dbReference type="AlphaFoldDB" id="A0A078G008"/>
<dbReference type="Proteomes" id="UP000028999">
    <property type="component" value="Unassembled WGS sequence"/>
</dbReference>
<gene>
    <name evidence="3" type="primary">BnaC03g30400D</name>
    <name evidence="3" type="ORF">GSBRNA2T00002338001</name>
</gene>
<feature type="transmembrane region" description="Helical" evidence="2">
    <location>
        <begin position="119"/>
        <end position="145"/>
    </location>
</feature>
<organism evidence="3 4">
    <name type="scientific">Brassica napus</name>
    <name type="common">Rape</name>
    <dbReference type="NCBI Taxonomy" id="3708"/>
    <lineage>
        <taxon>Eukaryota</taxon>
        <taxon>Viridiplantae</taxon>
        <taxon>Streptophyta</taxon>
        <taxon>Embryophyta</taxon>
        <taxon>Tracheophyta</taxon>
        <taxon>Spermatophyta</taxon>
        <taxon>Magnoliopsida</taxon>
        <taxon>eudicotyledons</taxon>
        <taxon>Gunneridae</taxon>
        <taxon>Pentapetalae</taxon>
        <taxon>rosids</taxon>
        <taxon>malvids</taxon>
        <taxon>Brassicales</taxon>
        <taxon>Brassicaceae</taxon>
        <taxon>Brassiceae</taxon>
        <taxon>Brassica</taxon>
    </lineage>
</organism>
<protein>
    <submittedName>
        <fullName evidence="3">BnaC03g30400D protein</fullName>
    </submittedName>
</protein>
<feature type="transmembrane region" description="Helical" evidence="2">
    <location>
        <begin position="81"/>
        <end position="99"/>
    </location>
</feature>
<evidence type="ECO:0000313" key="3">
    <source>
        <dbReference type="EMBL" id="CDY17968.1"/>
    </source>
</evidence>
<keyword evidence="4" id="KW-1185">Reference proteome</keyword>
<dbReference type="OMA" id="ETAWIKF"/>
<dbReference type="EMBL" id="LK032080">
    <property type="protein sequence ID" value="CDY17968.1"/>
    <property type="molecule type" value="Genomic_DNA"/>
</dbReference>
<evidence type="ECO:0000256" key="2">
    <source>
        <dbReference type="SAM" id="Phobius"/>
    </source>
</evidence>
<evidence type="ECO:0000256" key="1">
    <source>
        <dbReference type="SAM" id="MobiDB-lite"/>
    </source>
</evidence>
<feature type="region of interest" description="Disordered" evidence="1">
    <location>
        <begin position="165"/>
        <end position="193"/>
    </location>
</feature>
<evidence type="ECO:0000313" key="4">
    <source>
        <dbReference type="Proteomes" id="UP000028999"/>
    </source>
</evidence>
<feature type="compositionally biased region" description="Basic and acidic residues" evidence="1">
    <location>
        <begin position="180"/>
        <end position="193"/>
    </location>
</feature>
<dbReference type="PaxDb" id="3708-A0A078G008"/>
<sequence>MGLLRSSPATRDACDSSLSTETAWIKFRSSRFVLDLFPPKLRIHQFIAIKKQFTPLTHNYHNQTFNGSYSSSGCLSSYIKAVSYFLSFSYGFLLFAGIQDRSSIGYLGRPLNIESTFRVSTGCAHGFGFFFFAGPSVVVIAILLIRITDVKTIVLLAKKLNSISRSGGDHGGRGGGRGGGGHEDHVGMEKKKNARDRKDVEWFVDGSGTILRITAILFN</sequence>
<keyword evidence="2" id="KW-0472">Membrane</keyword>
<reference evidence="3 4" key="1">
    <citation type="journal article" date="2014" name="Science">
        <title>Plant genetics. Early allopolyploid evolution in the post-Neolithic Brassica napus oilseed genome.</title>
        <authorList>
            <person name="Chalhoub B."/>
            <person name="Denoeud F."/>
            <person name="Liu S."/>
            <person name="Parkin I.A."/>
            <person name="Tang H."/>
            <person name="Wang X."/>
            <person name="Chiquet J."/>
            <person name="Belcram H."/>
            <person name="Tong C."/>
            <person name="Samans B."/>
            <person name="Correa M."/>
            <person name="Da Silva C."/>
            <person name="Just J."/>
            <person name="Falentin C."/>
            <person name="Koh C.S."/>
            <person name="Le Clainche I."/>
            <person name="Bernard M."/>
            <person name="Bento P."/>
            <person name="Noel B."/>
            <person name="Labadie K."/>
            <person name="Alberti A."/>
            <person name="Charles M."/>
            <person name="Arnaud D."/>
            <person name="Guo H."/>
            <person name="Daviaud C."/>
            <person name="Alamery S."/>
            <person name="Jabbari K."/>
            <person name="Zhao M."/>
            <person name="Edger P.P."/>
            <person name="Chelaifa H."/>
            <person name="Tack D."/>
            <person name="Lassalle G."/>
            <person name="Mestiri I."/>
            <person name="Schnel N."/>
            <person name="Le Paslier M.C."/>
            <person name="Fan G."/>
            <person name="Renault V."/>
            <person name="Bayer P.E."/>
            <person name="Golicz A.A."/>
            <person name="Manoli S."/>
            <person name="Lee T.H."/>
            <person name="Thi V.H."/>
            <person name="Chalabi S."/>
            <person name="Hu Q."/>
            <person name="Fan C."/>
            <person name="Tollenaere R."/>
            <person name="Lu Y."/>
            <person name="Battail C."/>
            <person name="Shen J."/>
            <person name="Sidebottom C.H."/>
            <person name="Wang X."/>
            <person name="Canaguier A."/>
            <person name="Chauveau A."/>
            <person name="Berard A."/>
            <person name="Deniot G."/>
            <person name="Guan M."/>
            <person name="Liu Z."/>
            <person name="Sun F."/>
            <person name="Lim Y.P."/>
            <person name="Lyons E."/>
            <person name="Town C.D."/>
            <person name="Bancroft I."/>
            <person name="Wang X."/>
            <person name="Meng J."/>
            <person name="Ma J."/>
            <person name="Pires J.C."/>
            <person name="King G.J."/>
            <person name="Brunel D."/>
            <person name="Delourme R."/>
            <person name="Renard M."/>
            <person name="Aury J.M."/>
            <person name="Adams K.L."/>
            <person name="Batley J."/>
            <person name="Snowdon R.J."/>
            <person name="Tost J."/>
            <person name="Edwards D."/>
            <person name="Zhou Y."/>
            <person name="Hua W."/>
            <person name="Sharpe A.G."/>
            <person name="Paterson A.H."/>
            <person name="Guan C."/>
            <person name="Wincker P."/>
        </authorList>
    </citation>
    <scope>NUCLEOTIDE SEQUENCE [LARGE SCALE GENOMIC DNA]</scope>
    <source>
        <strain evidence="4">cv. Darmor-bzh</strain>
    </source>
</reference>
<dbReference type="Gramene" id="CDY17968">
    <property type="protein sequence ID" value="CDY17968"/>
    <property type="gene ID" value="GSBRNA2T00002338001"/>
</dbReference>
<accession>A0A078G008</accession>